<organism evidence="1 2">
    <name type="scientific">Hydra vulgaris</name>
    <name type="common">Hydra</name>
    <name type="synonym">Hydra attenuata</name>
    <dbReference type="NCBI Taxonomy" id="6087"/>
    <lineage>
        <taxon>Eukaryota</taxon>
        <taxon>Metazoa</taxon>
        <taxon>Cnidaria</taxon>
        <taxon>Hydrozoa</taxon>
        <taxon>Hydroidolina</taxon>
        <taxon>Anthoathecata</taxon>
        <taxon>Aplanulata</taxon>
        <taxon>Hydridae</taxon>
        <taxon>Hydra</taxon>
    </lineage>
</organism>
<dbReference type="GeneID" id="136081303"/>
<name>A0ABM4BZI7_HYDVU</name>
<dbReference type="Proteomes" id="UP001652625">
    <property type="component" value="Chromosome 06"/>
</dbReference>
<sequence length="147" mass="16742">MVYCCHIWGSSSKVPFFLLDKVQKRIANIVGTALAANLHPSSYRCNVASLPYFYKYYNGHCPKELASLVPSTKIHFRVTRHSIKPHLFSVTVPISSKNAYSSTFFPRTLALWNSLPSFCFPDSFNLQSFKSSINRYLAQQSSSFLFQ</sequence>
<proteinExistence type="predicted"/>
<keyword evidence="1" id="KW-1185">Reference proteome</keyword>
<evidence type="ECO:0000313" key="1">
    <source>
        <dbReference type="Proteomes" id="UP001652625"/>
    </source>
</evidence>
<gene>
    <name evidence="2" type="primary">LOC136081303</name>
</gene>
<evidence type="ECO:0000313" key="2">
    <source>
        <dbReference type="RefSeq" id="XP_065654682.1"/>
    </source>
</evidence>
<protein>
    <submittedName>
        <fullName evidence="2">Uncharacterized protein LOC136081303</fullName>
    </submittedName>
</protein>
<reference evidence="2" key="1">
    <citation type="submission" date="2025-08" db="UniProtKB">
        <authorList>
            <consortium name="RefSeq"/>
        </authorList>
    </citation>
    <scope>IDENTIFICATION</scope>
</reference>
<dbReference type="RefSeq" id="XP_065654682.1">
    <property type="nucleotide sequence ID" value="XM_065798610.1"/>
</dbReference>
<accession>A0ABM4BZI7</accession>